<dbReference type="NCBIfam" id="TIGR00479">
    <property type="entry name" value="rumA"/>
    <property type="match status" value="1"/>
</dbReference>
<dbReference type="PATRIC" id="fig|525365.8.peg.1349"/>
<dbReference type="Pfam" id="PF01938">
    <property type="entry name" value="TRAM"/>
    <property type="match status" value="1"/>
</dbReference>
<comment type="similarity">
    <text evidence="4">Belongs to the class I-like SAM-binding methyltransferase superfamily. RNA M5U methyltransferase family.</text>
</comment>
<sequence length="465" mass="51838">MTNRVIKELNMRQVKMKKDDILDLKIDSLSPEGGGLAKYDDKTVFVRDALPGEEVKAKVLSIHKNTIDTKSVDIIKANPARVYGSDEKWANDGYARLANLKYDQQLKFKEDRIKKLLNKYGFKEVKVNKILPSPLTKGYRNEIVLPVREVKGQLEVGFFEPRTGRFIPLNKSIITNEAVVTAVYAVRDILRKLKVPAYDPNTNSGFIRDIDVRRSQGKKGMIVTLITHENDRVDLPEIVGLITEKLHNVNGVVLNYNPHKTDEIFGKSNIPLWGNDYVEDELDGIQFKISPKSYFQANGSQLKPITDLALSLLDLKDTDKLIDAFCGVGTVGLLAAKKVAAVRGIDAERVSIQDARENADTNKIDNATYYNGSVEQVLSRFAKNDEKGTVIMATPPAKGLSHGFVDAAAKMHPRRIVYGSTNPDTMVRDLACFKKKGYTCTEITPIDTAPQTPEVKCFGVLVPED</sequence>
<evidence type="ECO:0000259" key="5">
    <source>
        <dbReference type="PROSITE" id="PS50926"/>
    </source>
</evidence>
<comment type="caution">
    <text evidence="6">The sequence shown here is derived from an EMBL/GenBank/DDBJ whole genome shotgun (WGS) entry which is preliminary data.</text>
</comment>
<dbReference type="Proteomes" id="UP000005583">
    <property type="component" value="Unassembled WGS sequence"/>
</dbReference>
<dbReference type="Gene3D" id="3.40.50.150">
    <property type="entry name" value="Vaccinia Virus protein VP39"/>
    <property type="match status" value="1"/>
</dbReference>
<keyword evidence="3 4" id="KW-0949">S-adenosyl-L-methionine</keyword>
<dbReference type="STRING" id="525365.HMPREF0548_1124"/>
<feature type="binding site" evidence="4">
    <location>
        <position position="325"/>
    </location>
    <ligand>
        <name>S-adenosyl-L-methionine</name>
        <dbReference type="ChEBI" id="CHEBI:59789"/>
    </ligand>
</feature>
<dbReference type="Gene3D" id="2.40.50.1070">
    <property type="match status" value="1"/>
</dbReference>
<feature type="binding site" evidence="4">
    <location>
        <position position="296"/>
    </location>
    <ligand>
        <name>S-adenosyl-L-methionine</name>
        <dbReference type="ChEBI" id="CHEBI:59789"/>
    </ligand>
</feature>
<dbReference type="GO" id="GO:0070475">
    <property type="term" value="P:rRNA base methylation"/>
    <property type="evidence" value="ECO:0007669"/>
    <property type="project" value="TreeGrafter"/>
</dbReference>
<dbReference type="eggNOG" id="COG2265">
    <property type="taxonomic scope" value="Bacteria"/>
</dbReference>
<accession>C2EN78</accession>
<dbReference type="CDD" id="cd02440">
    <property type="entry name" value="AdoMet_MTases"/>
    <property type="match status" value="1"/>
</dbReference>
<evidence type="ECO:0000313" key="6">
    <source>
        <dbReference type="EMBL" id="EEJ72014.1"/>
    </source>
</evidence>
<dbReference type="PANTHER" id="PTHR11061:SF30">
    <property type="entry name" value="TRNA (URACIL(54)-C(5))-METHYLTRANSFERASE"/>
    <property type="match status" value="1"/>
</dbReference>
<keyword evidence="2 4" id="KW-0808">Transferase</keyword>
<dbReference type="EMBL" id="ACGU01000054">
    <property type="protein sequence ID" value="EEJ72014.1"/>
    <property type="molecule type" value="Genomic_DNA"/>
</dbReference>
<dbReference type="Pfam" id="PF05958">
    <property type="entry name" value="tRNA_U5-meth_tr"/>
    <property type="match status" value="1"/>
</dbReference>
<name>C2EN78_9LACO</name>
<dbReference type="InterPro" id="IPR010280">
    <property type="entry name" value="U5_MeTrfase_fam"/>
</dbReference>
<keyword evidence="7" id="KW-1185">Reference proteome</keyword>
<dbReference type="HOGENOM" id="CLU_014689_7_1_9"/>
<dbReference type="PROSITE" id="PS50926">
    <property type="entry name" value="TRAM"/>
    <property type="match status" value="1"/>
</dbReference>
<comment type="caution">
    <text evidence="4">Lacks conserved residue(s) required for the propagation of feature annotation.</text>
</comment>
<dbReference type="SUPFAM" id="SSF50249">
    <property type="entry name" value="Nucleic acid-binding proteins"/>
    <property type="match status" value="1"/>
</dbReference>
<dbReference type="AlphaFoldDB" id="C2EN78"/>
<proteinExistence type="inferred from homology"/>
<dbReference type="PANTHER" id="PTHR11061">
    <property type="entry name" value="RNA M5U METHYLTRANSFERASE"/>
    <property type="match status" value="1"/>
</dbReference>
<feature type="domain" description="TRAM" evidence="5">
    <location>
        <begin position="15"/>
        <end position="73"/>
    </location>
</feature>
<keyword evidence="1 4" id="KW-0489">Methyltransferase</keyword>
<dbReference type="Gene3D" id="2.40.50.140">
    <property type="entry name" value="Nucleic acid-binding proteins"/>
    <property type="match status" value="1"/>
</dbReference>
<evidence type="ECO:0000256" key="1">
    <source>
        <dbReference type="ARBA" id="ARBA00022603"/>
    </source>
</evidence>
<dbReference type="InterPro" id="IPR002792">
    <property type="entry name" value="TRAM_dom"/>
</dbReference>
<dbReference type="GO" id="GO:0070041">
    <property type="term" value="F:rRNA (uridine-C5-)-methyltransferase activity"/>
    <property type="evidence" value="ECO:0007669"/>
    <property type="project" value="TreeGrafter"/>
</dbReference>
<evidence type="ECO:0000256" key="3">
    <source>
        <dbReference type="ARBA" id="ARBA00022691"/>
    </source>
</evidence>
<dbReference type="InterPro" id="IPR012340">
    <property type="entry name" value="NA-bd_OB-fold"/>
</dbReference>
<feature type="binding site" evidence="4">
    <location>
        <position position="346"/>
    </location>
    <ligand>
        <name>S-adenosyl-L-methionine</name>
        <dbReference type="ChEBI" id="CHEBI:59789"/>
    </ligand>
</feature>
<dbReference type="PROSITE" id="PS51687">
    <property type="entry name" value="SAM_MT_RNA_M5U"/>
    <property type="match status" value="1"/>
</dbReference>
<dbReference type="EC" id="2.1.1.-" evidence="6"/>
<reference evidence="6 7" key="1">
    <citation type="submission" date="2009-01" db="EMBL/GenBank/DDBJ databases">
        <authorList>
            <person name="Qin X."/>
            <person name="Bachman B."/>
            <person name="Battles P."/>
            <person name="Bell A."/>
            <person name="Bess C."/>
            <person name="Bickham C."/>
            <person name="Chaboub L."/>
            <person name="Chen D."/>
            <person name="Coyle M."/>
            <person name="Deiros D.R."/>
            <person name="Dinh H."/>
            <person name="Forbes L."/>
            <person name="Fowler G."/>
            <person name="Francisco L."/>
            <person name="Fu Q."/>
            <person name="Gubbala S."/>
            <person name="Hale W."/>
            <person name="Han Y."/>
            <person name="Hemphill L."/>
            <person name="Highlander S.K."/>
            <person name="Hirani K."/>
            <person name="Hogues M."/>
            <person name="Jackson L."/>
            <person name="Jakkamsetti A."/>
            <person name="Javaid M."/>
            <person name="Jiang H."/>
            <person name="Korchina V."/>
            <person name="Kovar C."/>
            <person name="Lara F."/>
            <person name="Lee S."/>
            <person name="Mata R."/>
            <person name="Mathew T."/>
            <person name="Moen C."/>
            <person name="Morales K."/>
            <person name="Munidasa M."/>
            <person name="Nazareth L."/>
            <person name="Ngo R."/>
            <person name="Nguyen L."/>
            <person name="Okwuonu G."/>
            <person name="Ongeri F."/>
            <person name="Patil S."/>
            <person name="Petrosino J."/>
            <person name="Pham C."/>
            <person name="Pham P."/>
            <person name="Pu L.-L."/>
            <person name="Puazo M."/>
            <person name="Raj R."/>
            <person name="Reid J."/>
            <person name="Rouhana J."/>
            <person name="Saada N."/>
            <person name="Shang Y."/>
            <person name="Simmons D."/>
            <person name="Thornton R."/>
            <person name="Warren J."/>
            <person name="Weissenberger G."/>
            <person name="Zhang J."/>
            <person name="Zhang L."/>
            <person name="Zhou C."/>
            <person name="Zhu D."/>
            <person name="Muzny D."/>
            <person name="Worley K."/>
            <person name="Gibbs R."/>
        </authorList>
    </citation>
    <scope>NUCLEOTIDE SEQUENCE [LARGE SCALE GENOMIC DNA]</scope>
    <source>
        <strain evidence="6 7">DSM 16047</strain>
    </source>
</reference>
<dbReference type="SUPFAM" id="SSF53335">
    <property type="entry name" value="S-adenosyl-L-methionine-dependent methyltransferases"/>
    <property type="match status" value="1"/>
</dbReference>
<dbReference type="InterPro" id="IPR029063">
    <property type="entry name" value="SAM-dependent_MTases_sf"/>
</dbReference>
<evidence type="ECO:0000313" key="7">
    <source>
        <dbReference type="Proteomes" id="UP000005583"/>
    </source>
</evidence>
<gene>
    <name evidence="6" type="primary">rumA</name>
    <name evidence="6" type="ORF">HMPREF0548_1124</name>
</gene>
<organism evidence="6 7">
    <name type="scientific">Lactobacillus ultunensis DSM 16047</name>
    <dbReference type="NCBI Taxonomy" id="525365"/>
    <lineage>
        <taxon>Bacteria</taxon>
        <taxon>Bacillati</taxon>
        <taxon>Bacillota</taxon>
        <taxon>Bacilli</taxon>
        <taxon>Lactobacillales</taxon>
        <taxon>Lactobacillaceae</taxon>
        <taxon>Lactobacillus</taxon>
    </lineage>
</organism>
<protein>
    <submittedName>
        <fullName evidence="6">23S rRNA (Uracil-5-)-methyltransferase RumA</fullName>
        <ecNumber evidence="6">2.1.1.-</ecNumber>
    </submittedName>
</protein>
<dbReference type="FunFam" id="2.40.50.1070:FF:000003">
    <property type="entry name" value="23S rRNA (Uracil-5-)-methyltransferase RumA"/>
    <property type="match status" value="1"/>
</dbReference>
<evidence type="ECO:0000256" key="2">
    <source>
        <dbReference type="ARBA" id="ARBA00022679"/>
    </source>
</evidence>
<evidence type="ECO:0000256" key="4">
    <source>
        <dbReference type="PROSITE-ProRule" id="PRU01024"/>
    </source>
</evidence>